<organism evidence="12 13">
    <name type="scientific">Tilletia horrida</name>
    <dbReference type="NCBI Taxonomy" id="155126"/>
    <lineage>
        <taxon>Eukaryota</taxon>
        <taxon>Fungi</taxon>
        <taxon>Dikarya</taxon>
        <taxon>Basidiomycota</taxon>
        <taxon>Ustilaginomycotina</taxon>
        <taxon>Exobasidiomycetes</taxon>
        <taxon>Tilletiales</taxon>
        <taxon>Tilletiaceae</taxon>
        <taxon>Tilletia</taxon>
    </lineage>
</organism>
<dbReference type="Pfam" id="PF04158">
    <property type="entry name" value="Sof1"/>
    <property type="match status" value="1"/>
</dbReference>
<dbReference type="PROSITE" id="PS00678">
    <property type="entry name" value="WD_REPEATS_1"/>
    <property type="match status" value="1"/>
</dbReference>
<comment type="subcellular location">
    <subcellularLocation>
        <location evidence="1">Nucleus</location>
        <location evidence="1">Nucleolus</location>
    </subcellularLocation>
</comment>
<feature type="compositionally biased region" description="Basic residues" evidence="10">
    <location>
        <begin position="486"/>
        <end position="497"/>
    </location>
</feature>
<dbReference type="Proteomes" id="UP001176517">
    <property type="component" value="Unassembled WGS sequence"/>
</dbReference>
<evidence type="ECO:0000256" key="6">
    <source>
        <dbReference type="ARBA" id="ARBA00023242"/>
    </source>
</evidence>
<evidence type="ECO:0000256" key="9">
    <source>
        <dbReference type="PROSITE-ProRule" id="PRU00221"/>
    </source>
</evidence>
<keyword evidence="6" id="KW-0539">Nucleus</keyword>
<sequence length="513" mass="56416">MKVKVLSRSLDAHTPARLGDLAPTSRNLDPALHPFSKPREYTRALNASKLNRMFAKPFVAALEGHIDGIYSIATDPSRLSTCASGSGDGEIRLWDLTQQSLIHSFPGAHSGIIQSLAFSSSAASTSKVLISCSTDATIKVWNADPHPDRTGFDGNAAGADAMGLDSEDEDEDQDEEGNGFGEMTAGGDARRGGLLSMQQSDRPTSEPLSIYNGRSAFSCITTHASLPHFASASSSIQIWDLNRAGTSGTGAEALQTFQWANDGETCNVVRFNQSEREVLASTGTDRSVVLYDTRGGKPLSKMIMRMRANDLAWSPMEPTTFAVGSEDHNIYTFDMRNLKSATQIYKDHVAAVMSVSYSPTGQELVSGSYDRTLRLWSVGQGAHSRDIYHTKRMQRIFATAFTLDARFVLSGSDDGNLRLWKARASEKLGILNGREKAQLEYSEALRSKWSGTAEVKKIERQRNVPKQIKQAQTLKRTMLEAQRRKEDHRRRHTKKGNTKPQAARKEAILAIKE</sequence>
<keyword evidence="13" id="KW-1185">Reference proteome</keyword>
<dbReference type="AlphaFoldDB" id="A0AAN6JQ85"/>
<evidence type="ECO:0000256" key="7">
    <source>
        <dbReference type="ARBA" id="ARBA00023274"/>
    </source>
</evidence>
<dbReference type="Pfam" id="PF00400">
    <property type="entry name" value="WD40"/>
    <property type="match status" value="4"/>
</dbReference>
<evidence type="ECO:0000256" key="4">
    <source>
        <dbReference type="ARBA" id="ARBA00022574"/>
    </source>
</evidence>
<evidence type="ECO:0000259" key="11">
    <source>
        <dbReference type="Pfam" id="PF04158"/>
    </source>
</evidence>
<dbReference type="PANTHER" id="PTHR22851:SF0">
    <property type="entry name" value="DDB1- AND CUL4-ASSOCIATED FACTOR 13"/>
    <property type="match status" value="1"/>
</dbReference>
<gene>
    <name evidence="12" type="primary">sof1</name>
    <name evidence="12" type="ORF">OC846_004646</name>
</gene>
<evidence type="ECO:0000256" key="1">
    <source>
        <dbReference type="ARBA" id="ARBA00004604"/>
    </source>
</evidence>
<dbReference type="Gene3D" id="2.130.10.10">
    <property type="entry name" value="YVTN repeat-like/Quinoprotein amine dehydrogenase"/>
    <property type="match status" value="2"/>
</dbReference>
<dbReference type="GO" id="GO:0032040">
    <property type="term" value="C:small-subunit processome"/>
    <property type="evidence" value="ECO:0007669"/>
    <property type="project" value="TreeGrafter"/>
</dbReference>
<dbReference type="InterPro" id="IPR001680">
    <property type="entry name" value="WD40_rpt"/>
</dbReference>
<dbReference type="InterPro" id="IPR015943">
    <property type="entry name" value="WD40/YVTN_repeat-like_dom_sf"/>
</dbReference>
<name>A0AAN6JQ85_9BASI</name>
<dbReference type="PROSITE" id="PS50294">
    <property type="entry name" value="WD_REPEATS_REGION"/>
    <property type="match status" value="2"/>
</dbReference>
<feature type="repeat" description="WD" evidence="9">
    <location>
        <begin position="389"/>
        <end position="430"/>
    </location>
</feature>
<evidence type="ECO:0000256" key="10">
    <source>
        <dbReference type="SAM" id="MobiDB-lite"/>
    </source>
</evidence>
<dbReference type="InterPro" id="IPR051733">
    <property type="entry name" value="WD_repeat_DCAF13/WDSOF1"/>
</dbReference>
<feature type="repeat" description="WD" evidence="9">
    <location>
        <begin position="106"/>
        <end position="142"/>
    </location>
</feature>
<feature type="repeat" description="WD" evidence="9">
    <location>
        <begin position="345"/>
        <end position="386"/>
    </location>
</feature>
<keyword evidence="5" id="KW-0677">Repeat</keyword>
<comment type="similarity">
    <text evidence="2">Belongs to the WD repeat DCAF13/WDSOF1 family.</text>
</comment>
<dbReference type="PRINTS" id="PR00320">
    <property type="entry name" value="GPROTEINBRPT"/>
</dbReference>
<evidence type="ECO:0000256" key="3">
    <source>
        <dbReference type="ARBA" id="ARBA00021762"/>
    </source>
</evidence>
<feature type="region of interest" description="Disordered" evidence="10">
    <location>
        <begin position="147"/>
        <end position="208"/>
    </location>
</feature>
<accession>A0AAN6JQ85</accession>
<evidence type="ECO:0000256" key="8">
    <source>
        <dbReference type="ARBA" id="ARBA00032239"/>
    </source>
</evidence>
<dbReference type="EMBL" id="JAPDMZ010000146">
    <property type="protein sequence ID" value="KAK0548018.1"/>
    <property type="molecule type" value="Genomic_DNA"/>
</dbReference>
<evidence type="ECO:0000313" key="12">
    <source>
        <dbReference type="EMBL" id="KAK0548018.1"/>
    </source>
</evidence>
<feature type="domain" description="Sof1-like protein" evidence="11">
    <location>
        <begin position="422"/>
        <end position="507"/>
    </location>
</feature>
<evidence type="ECO:0000313" key="13">
    <source>
        <dbReference type="Proteomes" id="UP001176517"/>
    </source>
</evidence>
<reference evidence="12" key="1">
    <citation type="journal article" date="2023" name="PhytoFront">
        <title>Draft Genome Resources of Seven Strains of Tilletia horrida, Causal Agent of Kernel Smut of Rice.</title>
        <authorList>
            <person name="Khanal S."/>
            <person name="Antony Babu S."/>
            <person name="Zhou X.G."/>
        </authorList>
    </citation>
    <scope>NUCLEOTIDE SEQUENCE</scope>
    <source>
        <strain evidence="12">TX6</strain>
    </source>
</reference>
<evidence type="ECO:0000256" key="5">
    <source>
        <dbReference type="ARBA" id="ARBA00022737"/>
    </source>
</evidence>
<dbReference type="GO" id="GO:0000462">
    <property type="term" value="P:maturation of SSU-rRNA from tricistronic rRNA transcript (SSU-rRNA, 5.8S rRNA, LSU-rRNA)"/>
    <property type="evidence" value="ECO:0007669"/>
    <property type="project" value="TreeGrafter"/>
</dbReference>
<dbReference type="InterPro" id="IPR036322">
    <property type="entry name" value="WD40_repeat_dom_sf"/>
</dbReference>
<evidence type="ECO:0000256" key="2">
    <source>
        <dbReference type="ARBA" id="ARBA00005649"/>
    </source>
</evidence>
<protein>
    <recommendedName>
        <fullName evidence="3">DDB1- and CUL4-associated factor 13</fullName>
    </recommendedName>
    <alternativeName>
        <fullName evidence="8">WD repeat and SOF domain-containing protein 1</fullName>
    </alternativeName>
</protein>
<dbReference type="SUPFAM" id="SSF50978">
    <property type="entry name" value="WD40 repeat-like"/>
    <property type="match status" value="1"/>
</dbReference>
<feature type="compositionally biased region" description="Basic and acidic residues" evidence="10">
    <location>
        <begin position="503"/>
        <end position="513"/>
    </location>
</feature>
<dbReference type="InterPro" id="IPR007287">
    <property type="entry name" value="Sof1"/>
</dbReference>
<feature type="compositionally biased region" description="Acidic residues" evidence="10">
    <location>
        <begin position="165"/>
        <end position="177"/>
    </location>
</feature>
<comment type="caution">
    <text evidence="12">The sequence shown here is derived from an EMBL/GenBank/DDBJ whole genome shotgun (WGS) entry which is preliminary data.</text>
</comment>
<proteinExistence type="inferred from homology"/>
<dbReference type="InterPro" id="IPR020472">
    <property type="entry name" value="WD40_PAC1"/>
</dbReference>
<dbReference type="InterPro" id="IPR019775">
    <property type="entry name" value="WD40_repeat_CS"/>
</dbReference>
<keyword evidence="7" id="KW-0687">Ribonucleoprotein</keyword>
<dbReference type="PANTHER" id="PTHR22851">
    <property type="entry name" value="U3 SMALL NUCLEOLAR RNA U3 SNORNA ASSOCIATED PROTEIN"/>
    <property type="match status" value="1"/>
</dbReference>
<feature type="repeat" description="WD" evidence="9">
    <location>
        <begin position="62"/>
        <end position="104"/>
    </location>
</feature>
<dbReference type="PROSITE" id="PS50082">
    <property type="entry name" value="WD_REPEATS_2"/>
    <property type="match status" value="4"/>
</dbReference>
<feature type="region of interest" description="Disordered" evidence="10">
    <location>
        <begin position="478"/>
        <end position="513"/>
    </location>
</feature>
<keyword evidence="4 9" id="KW-0853">WD repeat</keyword>
<dbReference type="SMART" id="SM00320">
    <property type="entry name" value="WD40"/>
    <property type="match status" value="7"/>
</dbReference>